<dbReference type="RefSeq" id="WP_424607002.1">
    <property type="nucleotide sequence ID" value="NZ_JBNARP010000032.1"/>
</dbReference>
<feature type="site" description="Transition state stabilizer" evidence="5">
    <location>
        <position position="54"/>
    </location>
</feature>
<evidence type="ECO:0000256" key="2">
    <source>
        <dbReference type="ARBA" id="ARBA00022884"/>
    </source>
</evidence>
<dbReference type="GO" id="GO:0003723">
    <property type="term" value="F:RNA binding"/>
    <property type="evidence" value="ECO:0007669"/>
    <property type="project" value="UniProtKB-KW"/>
</dbReference>
<dbReference type="InterPro" id="IPR045747">
    <property type="entry name" value="CRISPR-assoc_prot_Cas6_N_sf"/>
</dbReference>
<evidence type="ECO:0000313" key="7">
    <source>
        <dbReference type="EMBL" id="PMP68052.1"/>
    </source>
</evidence>
<dbReference type="NCBIfam" id="TIGR01877">
    <property type="entry name" value="cas_cas6"/>
    <property type="match status" value="1"/>
</dbReference>
<name>A0A2J6WEZ9_9BACT</name>
<evidence type="ECO:0000259" key="6">
    <source>
        <dbReference type="Pfam" id="PF01881"/>
    </source>
</evidence>
<proteinExistence type="inferred from homology"/>
<comment type="caution">
    <text evidence="7">The sequence shown here is derived from an EMBL/GenBank/DDBJ whole genome shotgun (WGS) entry which is preliminary data.</text>
</comment>
<organism evidence="7 8">
    <name type="scientific">Caldisericum exile</name>
    <dbReference type="NCBI Taxonomy" id="693075"/>
    <lineage>
        <taxon>Bacteria</taxon>
        <taxon>Pseudomonadati</taxon>
        <taxon>Caldisericota/Cryosericota group</taxon>
        <taxon>Caldisericota</taxon>
        <taxon>Caldisericia</taxon>
        <taxon>Caldisericales</taxon>
        <taxon>Caldisericaceae</taxon>
        <taxon>Caldisericum</taxon>
    </lineage>
</organism>
<evidence type="ECO:0000256" key="3">
    <source>
        <dbReference type="ARBA" id="ARBA00023118"/>
    </source>
</evidence>
<evidence type="ECO:0000313" key="8">
    <source>
        <dbReference type="Proteomes" id="UP000237040"/>
    </source>
</evidence>
<dbReference type="GO" id="GO:0051607">
    <property type="term" value="P:defense response to virus"/>
    <property type="evidence" value="ECO:0007669"/>
    <property type="project" value="UniProtKB-KW"/>
</dbReference>
<evidence type="ECO:0000256" key="4">
    <source>
        <dbReference type="PIRNR" id="PIRNR005054"/>
    </source>
</evidence>
<dbReference type="AlphaFoldDB" id="A0A2J6WEZ9"/>
<dbReference type="InterPro" id="IPR049435">
    <property type="entry name" value="Cas_Cas6_C"/>
</dbReference>
<feature type="domain" description="CRISPR associated protein Cas6 C-terminal" evidence="6">
    <location>
        <begin position="123"/>
        <end position="252"/>
    </location>
</feature>
<dbReference type="EMBL" id="PNIL01000029">
    <property type="protein sequence ID" value="PMP68052.1"/>
    <property type="molecule type" value="Genomic_DNA"/>
</dbReference>
<comment type="similarity">
    <text evidence="1 4">Belongs to the CRISPR-associated protein Cas6/Cse3/CasE family.</text>
</comment>
<dbReference type="Gene3D" id="3.30.70.1900">
    <property type="match status" value="1"/>
</dbReference>
<dbReference type="PANTHER" id="PTHR36984:SF1">
    <property type="entry name" value="CRISPR-ASSOCIATED ENDORIBONUCLEASE CAS6 1"/>
    <property type="match status" value="1"/>
</dbReference>
<dbReference type="PIRSF" id="PIRSF005054">
    <property type="entry name" value="PF1131"/>
    <property type="match status" value="1"/>
</dbReference>
<accession>A0A2J6WEZ9</accession>
<evidence type="ECO:0000256" key="5">
    <source>
        <dbReference type="PIRSR" id="PIRSR005054-1"/>
    </source>
</evidence>
<dbReference type="Gene3D" id="3.30.70.1890">
    <property type="match status" value="1"/>
</dbReference>
<dbReference type="InterPro" id="IPR010156">
    <property type="entry name" value="CRISPR-assoc_prot_Cas6"/>
</dbReference>
<dbReference type="GO" id="GO:0016788">
    <property type="term" value="F:hydrolase activity, acting on ester bonds"/>
    <property type="evidence" value="ECO:0007669"/>
    <property type="project" value="InterPro"/>
</dbReference>
<dbReference type="CDD" id="cd21140">
    <property type="entry name" value="Cas6_I-like"/>
    <property type="match status" value="1"/>
</dbReference>
<sequence length="260" mass="30110">MRIKLTFEDLKGRDIVLPIHYGYLLHYLVYNIFSEGMAQKLYLEGFPIDGKKFKLFTFSNIIERGTKVNNALNFGKYITFYFSSPLYEIVEDLGSNAFRKTGITLNDFNLFLVAVEVIKAPRLTDNVLIRTLSPITAYSTFFNNGKRTTHYYRPTESEFNRLIEQNAQNKYLIIKKAQGLPIKEDEINNLHISIEPYKFSLEKNKKIVYFKNTVIECFSGIFKLTGSLELIYATYDAGLGVKSSEGFGMWDVWNERSNLK</sequence>
<dbReference type="Pfam" id="PF01881">
    <property type="entry name" value="Cas_Cas6_C"/>
    <property type="match status" value="1"/>
</dbReference>
<reference evidence="7 8" key="1">
    <citation type="submission" date="2018-01" db="EMBL/GenBank/DDBJ databases">
        <title>Metagenomic assembled genomes from two thermal pools in the Uzon Caldera, Kamchatka, Russia.</title>
        <authorList>
            <person name="Wilkins L."/>
            <person name="Ettinger C."/>
        </authorList>
    </citation>
    <scope>NUCLEOTIDE SEQUENCE [LARGE SCALE GENOMIC DNA]</scope>
    <source>
        <strain evidence="7">ZAV-07</strain>
    </source>
</reference>
<keyword evidence="3" id="KW-0051">Antiviral defense</keyword>
<keyword evidence="2" id="KW-0694">RNA-binding</keyword>
<gene>
    <name evidence="7" type="primary">cas6</name>
    <name evidence="7" type="ORF">C0189_02070</name>
</gene>
<dbReference type="PANTHER" id="PTHR36984">
    <property type="entry name" value="CRISPR-ASSOCIATED ENDORIBONUCLEASE CAS6 1"/>
    <property type="match status" value="1"/>
</dbReference>
<comment type="function">
    <text evidence="4">CRISPR (clustered regularly interspaced short palindromic repeat), is an adaptive immune system that provides protection against mobile genetic elements (viruses, transposable elements and conjugative plasmids). CRISPR clusters contain sequences complementary to antecedent mobile elements and target invading nucleic acids. CRISPR clusters are transcribed and processed into CRISPR RNA (crRNA).</text>
</comment>
<evidence type="ECO:0000256" key="1">
    <source>
        <dbReference type="ARBA" id="ARBA00005937"/>
    </source>
</evidence>
<dbReference type="Proteomes" id="UP000237040">
    <property type="component" value="Unassembled WGS sequence"/>
</dbReference>
<protein>
    <recommendedName>
        <fullName evidence="4">CRISPR-associated endoribonuclease</fullName>
    </recommendedName>
</protein>